<protein>
    <submittedName>
        <fullName evidence="1">Uncharacterized protein</fullName>
    </submittedName>
</protein>
<sequence length="115" mass="12836">MVYAFSISTPANTAVTSKKRSVLRLELGVITSLEINFPPGSSGLLSVQILRENSQIFPKSVGDFHGDDRTFRFTRLAFPVLFDPFELYSHTWNTDDTFAHVADIYIVIEPVGAII</sequence>
<reference evidence="1" key="1">
    <citation type="journal article" date="2015" name="Nature">
        <title>Complex archaea that bridge the gap between prokaryotes and eukaryotes.</title>
        <authorList>
            <person name="Spang A."/>
            <person name="Saw J.H."/>
            <person name="Jorgensen S.L."/>
            <person name="Zaremba-Niedzwiedzka K."/>
            <person name="Martijn J."/>
            <person name="Lind A.E."/>
            <person name="van Eijk R."/>
            <person name="Schleper C."/>
            <person name="Guy L."/>
            <person name="Ettema T.J."/>
        </authorList>
    </citation>
    <scope>NUCLEOTIDE SEQUENCE</scope>
</reference>
<proteinExistence type="predicted"/>
<dbReference type="EMBL" id="LAZR01003826">
    <property type="protein sequence ID" value="KKN14349.1"/>
    <property type="molecule type" value="Genomic_DNA"/>
</dbReference>
<evidence type="ECO:0000313" key="1">
    <source>
        <dbReference type="EMBL" id="KKN14349.1"/>
    </source>
</evidence>
<dbReference type="AlphaFoldDB" id="A0A0F9N8V0"/>
<accession>A0A0F9N8V0</accession>
<comment type="caution">
    <text evidence="1">The sequence shown here is derived from an EMBL/GenBank/DDBJ whole genome shotgun (WGS) entry which is preliminary data.</text>
</comment>
<organism evidence="1">
    <name type="scientific">marine sediment metagenome</name>
    <dbReference type="NCBI Taxonomy" id="412755"/>
    <lineage>
        <taxon>unclassified sequences</taxon>
        <taxon>metagenomes</taxon>
        <taxon>ecological metagenomes</taxon>
    </lineage>
</organism>
<name>A0A0F9N8V0_9ZZZZ</name>
<gene>
    <name evidence="1" type="ORF">LCGC14_0997080</name>
</gene>